<evidence type="ECO:0000256" key="5">
    <source>
        <dbReference type="ARBA" id="ARBA00016377"/>
    </source>
</evidence>
<evidence type="ECO:0000313" key="11">
    <source>
        <dbReference type="Proteomes" id="UP001597201"/>
    </source>
</evidence>
<dbReference type="Proteomes" id="UP001597201">
    <property type="component" value="Unassembled WGS sequence"/>
</dbReference>
<dbReference type="InterPro" id="IPR015797">
    <property type="entry name" value="NUDIX_hydrolase-like_dom_sf"/>
</dbReference>
<reference evidence="11" key="1">
    <citation type="journal article" date="2019" name="Int. J. Syst. Evol. Microbiol.">
        <title>The Global Catalogue of Microorganisms (GCM) 10K type strain sequencing project: providing services to taxonomists for standard genome sequencing and annotation.</title>
        <authorList>
            <consortium name="The Broad Institute Genomics Platform"/>
            <consortium name="The Broad Institute Genome Sequencing Center for Infectious Disease"/>
            <person name="Wu L."/>
            <person name="Ma J."/>
        </authorList>
    </citation>
    <scope>NUCLEOTIDE SEQUENCE [LARGE SCALE GENOMIC DNA]</scope>
    <source>
        <strain evidence="11">CCUG 61485</strain>
    </source>
</reference>
<evidence type="ECO:0000256" key="4">
    <source>
        <dbReference type="ARBA" id="ARBA00011738"/>
    </source>
</evidence>
<dbReference type="EMBL" id="JBHTMY010000003">
    <property type="protein sequence ID" value="MFD1316700.1"/>
    <property type="molecule type" value="Genomic_DNA"/>
</dbReference>
<protein>
    <recommendedName>
        <fullName evidence="5">GDP-mannose pyrophosphatase</fullName>
    </recommendedName>
    <alternativeName>
        <fullName evidence="7">GDP-mannose hydrolase</fullName>
    </alternativeName>
    <alternativeName>
        <fullName evidence="8">GDPMK</fullName>
    </alternativeName>
</protein>
<dbReference type="PROSITE" id="PS51462">
    <property type="entry name" value="NUDIX"/>
    <property type="match status" value="1"/>
</dbReference>
<dbReference type="PANTHER" id="PTHR11839:SF18">
    <property type="entry name" value="NUDIX HYDROLASE DOMAIN-CONTAINING PROTEIN"/>
    <property type="match status" value="1"/>
</dbReference>
<accession>A0ABW3Y5M1</accession>
<keyword evidence="6 10" id="KW-0378">Hydrolase</keyword>
<evidence type="ECO:0000313" key="10">
    <source>
        <dbReference type="EMBL" id="MFD1316700.1"/>
    </source>
</evidence>
<dbReference type="Pfam" id="PF00293">
    <property type="entry name" value="NUDIX"/>
    <property type="match status" value="1"/>
</dbReference>
<comment type="subunit">
    <text evidence="4">Homodimer.</text>
</comment>
<evidence type="ECO:0000256" key="7">
    <source>
        <dbReference type="ARBA" id="ARBA00032162"/>
    </source>
</evidence>
<dbReference type="NCBIfam" id="TIGR00052">
    <property type="entry name" value="nudix-type nucleoside diphosphatase, YffH/AdpP family"/>
    <property type="match status" value="1"/>
</dbReference>
<dbReference type="RefSeq" id="WP_377179930.1">
    <property type="nucleotide sequence ID" value="NZ_JBHTMY010000003.1"/>
</dbReference>
<dbReference type="GO" id="GO:0016787">
    <property type="term" value="F:hydrolase activity"/>
    <property type="evidence" value="ECO:0007669"/>
    <property type="project" value="UniProtKB-KW"/>
</dbReference>
<evidence type="ECO:0000256" key="3">
    <source>
        <dbReference type="ARBA" id="ARBA00007275"/>
    </source>
</evidence>
<dbReference type="CDD" id="cd24157">
    <property type="entry name" value="NUDIX_GDPMK"/>
    <property type="match status" value="1"/>
</dbReference>
<evidence type="ECO:0000256" key="1">
    <source>
        <dbReference type="ARBA" id="ARBA00000847"/>
    </source>
</evidence>
<dbReference type="NCBIfam" id="NF011585">
    <property type="entry name" value="PRK15009.1"/>
    <property type="match status" value="1"/>
</dbReference>
<comment type="similarity">
    <text evidence="3">Belongs to the Nudix hydrolase family. NudK subfamily.</text>
</comment>
<dbReference type="InterPro" id="IPR000086">
    <property type="entry name" value="NUDIX_hydrolase_dom"/>
</dbReference>
<gene>
    <name evidence="10" type="primary">nudK</name>
    <name evidence="10" type="ORF">ACFQ39_13830</name>
</gene>
<dbReference type="PANTHER" id="PTHR11839">
    <property type="entry name" value="UDP/ADP-SUGAR PYROPHOSPHATASE"/>
    <property type="match status" value="1"/>
</dbReference>
<comment type="catalytic activity">
    <reaction evidence="1">
        <text>GDP-alpha-D-mannose + H2O = alpha-D-mannose 1-phosphate + GMP + 2 H(+)</text>
        <dbReference type="Rhea" id="RHEA:27978"/>
        <dbReference type="ChEBI" id="CHEBI:15377"/>
        <dbReference type="ChEBI" id="CHEBI:15378"/>
        <dbReference type="ChEBI" id="CHEBI:57527"/>
        <dbReference type="ChEBI" id="CHEBI:58115"/>
        <dbReference type="ChEBI" id="CHEBI:58409"/>
    </reaction>
</comment>
<dbReference type="SUPFAM" id="SSF55811">
    <property type="entry name" value="Nudix"/>
    <property type="match status" value="1"/>
</dbReference>
<comment type="cofactor">
    <cofactor evidence="2">
        <name>Mg(2+)</name>
        <dbReference type="ChEBI" id="CHEBI:18420"/>
    </cofactor>
</comment>
<comment type="caution">
    <text evidence="10">The sequence shown here is derived from an EMBL/GenBank/DDBJ whole genome shotgun (WGS) entry which is preliminary data.</text>
</comment>
<dbReference type="InterPro" id="IPR004385">
    <property type="entry name" value="NDP_pyrophosphatase"/>
</dbReference>
<organism evidence="10 11">
    <name type="scientific">Namhaeicola litoreus</name>
    <dbReference type="NCBI Taxonomy" id="1052145"/>
    <lineage>
        <taxon>Bacteria</taxon>
        <taxon>Pseudomonadati</taxon>
        <taxon>Bacteroidota</taxon>
        <taxon>Flavobacteriia</taxon>
        <taxon>Flavobacteriales</taxon>
        <taxon>Flavobacteriaceae</taxon>
        <taxon>Namhaeicola</taxon>
    </lineage>
</organism>
<keyword evidence="11" id="KW-1185">Reference proteome</keyword>
<evidence type="ECO:0000256" key="2">
    <source>
        <dbReference type="ARBA" id="ARBA00001946"/>
    </source>
</evidence>
<evidence type="ECO:0000256" key="6">
    <source>
        <dbReference type="ARBA" id="ARBA00022801"/>
    </source>
</evidence>
<name>A0ABW3Y5M1_9FLAO</name>
<sequence>MLNPKIKNIEKEVLSDNWYTLYKIGFDYQRKDGSWVRQYRESYDRGNGAGILLYNKEKQTVVLIRQFRMPTYVNGNESGMLVETCAGLLDGQDPETCIINEVFEETGYKIKKVEKVLETYMSPGAVTEIIHLYLGEYTDDMKVNNGGGLIEEQEEIEVLEIPVKTALEWISYGEIIDAKTIILLQYLAIRLKLFLS</sequence>
<dbReference type="Gene3D" id="3.90.79.10">
    <property type="entry name" value="Nucleoside Triphosphate Pyrophosphohydrolase"/>
    <property type="match status" value="1"/>
</dbReference>
<evidence type="ECO:0000256" key="8">
    <source>
        <dbReference type="ARBA" id="ARBA00032272"/>
    </source>
</evidence>
<evidence type="ECO:0000259" key="9">
    <source>
        <dbReference type="PROSITE" id="PS51462"/>
    </source>
</evidence>
<proteinExistence type="inferred from homology"/>
<feature type="domain" description="Nudix hydrolase" evidence="9">
    <location>
        <begin position="44"/>
        <end position="193"/>
    </location>
</feature>